<dbReference type="AlphaFoldDB" id="V6M6E6"/>
<organism evidence="1">
    <name type="scientific">Spironucleus salmonicida</name>
    <dbReference type="NCBI Taxonomy" id="348837"/>
    <lineage>
        <taxon>Eukaryota</taxon>
        <taxon>Metamonada</taxon>
        <taxon>Diplomonadida</taxon>
        <taxon>Hexamitidae</taxon>
        <taxon>Hexamitinae</taxon>
        <taxon>Spironucleus</taxon>
    </lineage>
</organism>
<accession>V6M6E6</accession>
<evidence type="ECO:0000313" key="2">
    <source>
        <dbReference type="EMBL" id="KAH0570885.1"/>
    </source>
</evidence>
<dbReference type="VEuPathDB" id="GiardiaDB:SS50377_27178"/>
<proteinExistence type="predicted"/>
<gene>
    <name evidence="1" type="ORF">SS50377_10824</name>
    <name evidence="2" type="ORF">SS50377_27178</name>
</gene>
<evidence type="ECO:0000313" key="3">
    <source>
        <dbReference type="Proteomes" id="UP000018208"/>
    </source>
</evidence>
<dbReference type="Proteomes" id="UP000018208">
    <property type="component" value="Unassembled WGS sequence"/>
</dbReference>
<keyword evidence="3" id="KW-1185">Reference proteome</keyword>
<sequence length="181" mass="20950">MLTENEFYTLTEQELITRRDSFIAKTQNSQPNISTLGIMYKPQNIKRTSFLQAGTSKQATPVFSKKGIDQQKPLQKELFVTSKNGKLLIAQEPRKQHFNPSLTSNIQPENEGFSSIYEKQLCFRQRNNQTFKSDTGTFELEKTLFSNHKQPQNFSINTVFQPEFCEKTIPTKQEYIGVKKI</sequence>
<dbReference type="EMBL" id="AUWU02000007">
    <property type="protein sequence ID" value="KAH0570885.1"/>
    <property type="molecule type" value="Genomic_DNA"/>
</dbReference>
<reference evidence="1 2" key="1">
    <citation type="journal article" date="2014" name="PLoS Genet.">
        <title>The Genome of Spironucleus salmonicida Highlights a Fish Pathogen Adapted to Fluctuating Environments.</title>
        <authorList>
            <person name="Xu F."/>
            <person name="Jerlstrom-Hultqvist J."/>
            <person name="Einarsson E."/>
            <person name="Astvaldsson A."/>
            <person name="Svard S.G."/>
            <person name="Andersson J.O."/>
        </authorList>
    </citation>
    <scope>NUCLEOTIDE SEQUENCE</scope>
    <source>
        <strain evidence="2">ATCC 50377</strain>
    </source>
</reference>
<name>V6M6E6_9EUKA</name>
<reference evidence="2" key="2">
    <citation type="submission" date="2020-12" db="EMBL/GenBank/DDBJ databases">
        <title>New Spironucleus salmonicida genome in near-complete chromosomes.</title>
        <authorList>
            <person name="Xu F."/>
            <person name="Kurt Z."/>
            <person name="Jimenez-Gonzalez A."/>
            <person name="Astvaldsson A."/>
            <person name="Andersson J.O."/>
            <person name="Svard S.G."/>
        </authorList>
    </citation>
    <scope>NUCLEOTIDE SEQUENCE</scope>
    <source>
        <strain evidence="2">ATCC 50377</strain>
    </source>
</reference>
<protein>
    <submittedName>
        <fullName evidence="1">Uncharacterized protein</fullName>
    </submittedName>
</protein>
<dbReference type="EMBL" id="KI545970">
    <property type="protein sequence ID" value="EST48974.1"/>
    <property type="molecule type" value="Genomic_DNA"/>
</dbReference>
<evidence type="ECO:0000313" key="1">
    <source>
        <dbReference type="EMBL" id="EST48974.1"/>
    </source>
</evidence>